<evidence type="ECO:0000313" key="1">
    <source>
        <dbReference type="EMBL" id="CAA7262502.1"/>
    </source>
</evidence>
<dbReference type="Proteomes" id="UP000467700">
    <property type="component" value="Unassembled WGS sequence"/>
</dbReference>
<dbReference type="OrthoDB" id="2997904at2759"/>
<keyword evidence="2" id="KW-1185">Reference proteome</keyword>
<dbReference type="EMBL" id="CACVBS010000036">
    <property type="protein sequence ID" value="CAA7262502.1"/>
    <property type="molecule type" value="Genomic_DNA"/>
</dbReference>
<organism evidence="1 2">
    <name type="scientific">Cyclocybe aegerita</name>
    <name type="common">Black poplar mushroom</name>
    <name type="synonym">Agrocybe aegerita</name>
    <dbReference type="NCBI Taxonomy" id="1973307"/>
    <lineage>
        <taxon>Eukaryota</taxon>
        <taxon>Fungi</taxon>
        <taxon>Dikarya</taxon>
        <taxon>Basidiomycota</taxon>
        <taxon>Agaricomycotina</taxon>
        <taxon>Agaricomycetes</taxon>
        <taxon>Agaricomycetidae</taxon>
        <taxon>Agaricales</taxon>
        <taxon>Agaricineae</taxon>
        <taxon>Bolbitiaceae</taxon>
        <taxon>Cyclocybe</taxon>
    </lineage>
</organism>
<protein>
    <submittedName>
        <fullName evidence="1">Uncharacterized protein</fullName>
    </submittedName>
</protein>
<reference evidence="1 2" key="1">
    <citation type="submission" date="2020-01" db="EMBL/GenBank/DDBJ databases">
        <authorList>
            <person name="Gupta K D."/>
        </authorList>
    </citation>
    <scope>NUCLEOTIDE SEQUENCE [LARGE SCALE GENOMIC DNA]</scope>
</reference>
<gene>
    <name evidence="1" type="ORF">AAE3_LOCUS4865</name>
</gene>
<comment type="caution">
    <text evidence="1">The sequence shown here is derived from an EMBL/GenBank/DDBJ whole genome shotgun (WGS) entry which is preliminary data.</text>
</comment>
<evidence type="ECO:0000313" key="2">
    <source>
        <dbReference type="Proteomes" id="UP000467700"/>
    </source>
</evidence>
<sequence length="480" mass="55060">MLQLNEDILRQIVLYIPSQELDRINSANSIFFEAWMKQRYAKLSFRERDKVMKKLLLHLSDANVAAFVKEVDVQPWLVQPRDKSPRSLTENVLVRVSKFVDPDYTRKAVHQRLQKRLRKDIERVSSAFRAMTNVKTYTIDWDEESGYHPELYFAFLTPVLEMWSAQLLTLSIKVPLSMLPSLARVRMDKLEALTYTFSTGILSTDDIDHAHDGIVVFINNLKDTLSSLTLITTPTSENLDLSRIFGRLGTFPQLSAISVSIPFDGGHLPDPAPFVRFVNRHRHTIREFSLSSNGITRHNGSHRDCTEWVQTIMSTLDKPFPVLRSFGVALRPMRAPLDNIVEFLDVHSATLDSVSLTDRVLSPKELAQLFKTHEERRVLSTSLTRLQFKVDRLTPDIFGALPDLFPNLENLQIECSGVEGNAATRGYKPQFSAHLEQYEDRLKAWSLKNLTLGLPKFTWMSLFEQDLVKFFPNITLNPVM</sequence>
<name>A0A8S0WPW3_CYCAE</name>
<dbReference type="AlphaFoldDB" id="A0A8S0WPW3"/>
<accession>A0A8S0WPW3</accession>
<proteinExistence type="predicted"/>